<dbReference type="GeneID" id="19685844"/>
<gene>
    <name evidence="2" type="ORF">PHAGE6E_103</name>
</gene>
<dbReference type="KEGG" id="vg:19685844"/>
<accession>A0A060AFJ0</accession>
<feature type="coiled-coil region" evidence="1">
    <location>
        <begin position="54"/>
        <end position="81"/>
    </location>
</feature>
<organism evidence="2 3">
    <name type="scientific">Staphylococcus phage 6ec</name>
    <dbReference type="NCBI Taxonomy" id="1500386"/>
    <lineage>
        <taxon>Viruses</taxon>
        <taxon>Duplodnaviria</taxon>
        <taxon>Heunggongvirae</taxon>
        <taxon>Uroviricota</taxon>
        <taxon>Caudoviricetes</taxon>
        <taxon>Sextaecvirus</taxon>
        <taxon>Sextaecvirus sextaec</taxon>
    </lineage>
</organism>
<dbReference type="OrthoDB" id="36466at10239"/>
<proteinExistence type="predicted"/>
<evidence type="ECO:0000313" key="2">
    <source>
        <dbReference type="EMBL" id="AIA64129.1"/>
    </source>
</evidence>
<keyword evidence="3" id="KW-1185">Reference proteome</keyword>
<dbReference type="RefSeq" id="YP_009042608.1">
    <property type="nucleotide sequence ID" value="NC_024355.1"/>
</dbReference>
<protein>
    <submittedName>
        <fullName evidence="2">Uncharacterized protein</fullName>
    </submittedName>
</protein>
<keyword evidence="1" id="KW-0175">Coiled coil</keyword>
<dbReference type="EMBL" id="KJ804259">
    <property type="protein sequence ID" value="AIA64129.1"/>
    <property type="molecule type" value="Genomic_DNA"/>
</dbReference>
<dbReference type="Proteomes" id="UP000026999">
    <property type="component" value="Segment"/>
</dbReference>
<evidence type="ECO:0000313" key="3">
    <source>
        <dbReference type="Proteomes" id="UP000026999"/>
    </source>
</evidence>
<name>A0A060AFJ0_9CAUD</name>
<sequence length="84" mass="9949">MDNLYVNQKDILNSTKKMCDSFACYTIQKIFENRNISNYEKLERADIALEIHRRIKDETDINKIREAISRLEQEVVEKRGNGDI</sequence>
<reference evidence="2 3" key="1">
    <citation type="journal article" date="2014" name="Genome Announc.">
        <title>Complete Genome Sequence of a Staphylococcus epidermidis Bacteriophage Isolated from the Anterior Nares of Humans.</title>
        <authorList>
            <person name="Aswani V.H."/>
            <person name="Tremblay D.M."/>
            <person name="Moineau S."/>
            <person name="Shukla S.K."/>
        </authorList>
    </citation>
    <scope>NUCLEOTIDE SEQUENCE [LARGE SCALE GENOMIC DNA]</scope>
</reference>
<evidence type="ECO:0000256" key="1">
    <source>
        <dbReference type="SAM" id="Coils"/>
    </source>
</evidence>